<dbReference type="RefSeq" id="WP_064162342.1">
    <property type="nucleotide sequence ID" value="NZ_BGPI01000049.1"/>
</dbReference>
<evidence type="ECO:0000313" key="8">
    <source>
        <dbReference type="EMBL" id="TCX44265.1"/>
    </source>
</evidence>
<comment type="subcellular location">
    <subcellularLocation>
        <location evidence="1">Cell inner membrane</location>
        <topology evidence="1">Multi-pass membrane protein</topology>
    </subcellularLocation>
</comment>
<dbReference type="AlphaFoldDB" id="A0A483JJF6"/>
<keyword evidence="5" id="KW-0812">Transmembrane</keyword>
<keyword evidence="6" id="KW-1133">Transmembrane helix</keyword>
<reference evidence="8" key="1">
    <citation type="submission" date="2019-01" db="EMBL/GenBank/DDBJ databases">
        <authorList>
            <person name="Lista F."/>
            <person name="Anselmo A."/>
        </authorList>
    </citation>
    <scope>NUCLEOTIDE SEQUENCE</scope>
    <source>
        <strain evidence="8">13S</strain>
    </source>
</reference>
<protein>
    <submittedName>
        <fullName evidence="8">MFS transporter</fullName>
    </submittedName>
</protein>
<dbReference type="PRINTS" id="PR00174">
    <property type="entry name" value="LACYSMPORT"/>
</dbReference>
<dbReference type="NCBIfam" id="TIGR00882">
    <property type="entry name" value="2A0105"/>
    <property type="match status" value="1"/>
</dbReference>
<proteinExistence type="predicted"/>
<evidence type="ECO:0000256" key="6">
    <source>
        <dbReference type="ARBA" id="ARBA00022989"/>
    </source>
</evidence>
<evidence type="ECO:0000256" key="4">
    <source>
        <dbReference type="ARBA" id="ARBA00022519"/>
    </source>
</evidence>
<keyword evidence="7" id="KW-0472">Membrane</keyword>
<dbReference type="InterPro" id="IPR036259">
    <property type="entry name" value="MFS_trans_sf"/>
</dbReference>
<dbReference type="GO" id="GO:0015528">
    <property type="term" value="F:lactose:proton symporter activity"/>
    <property type="evidence" value="ECO:0007669"/>
    <property type="project" value="TreeGrafter"/>
</dbReference>
<keyword evidence="3" id="KW-1003">Cell membrane</keyword>
<keyword evidence="2" id="KW-0813">Transport</keyword>
<evidence type="ECO:0000256" key="2">
    <source>
        <dbReference type="ARBA" id="ARBA00022448"/>
    </source>
</evidence>
<keyword evidence="4" id="KW-0997">Cell inner membrane</keyword>
<dbReference type="PANTHER" id="PTHR23522">
    <property type="entry name" value="BLL5896 PROTEIN"/>
    <property type="match status" value="1"/>
</dbReference>
<dbReference type="EMBL" id="SDCJ01000002">
    <property type="protein sequence ID" value="TCX44265.1"/>
    <property type="molecule type" value="Genomic_DNA"/>
</dbReference>
<dbReference type="InterPro" id="IPR000576">
    <property type="entry name" value="LacY/RafB_perm_fam"/>
</dbReference>
<dbReference type="NCBIfam" id="NF007077">
    <property type="entry name" value="PRK09528.1"/>
    <property type="match status" value="1"/>
</dbReference>
<comment type="caution">
    <text evidence="8">The sequence shown here is derived from an EMBL/GenBank/DDBJ whole genome shotgun (WGS) entry which is preliminary data.</text>
</comment>
<gene>
    <name evidence="8" type="ORF">ETE75_06035</name>
</gene>
<dbReference type="GO" id="GO:0005886">
    <property type="term" value="C:plasma membrane"/>
    <property type="evidence" value="ECO:0007669"/>
    <property type="project" value="UniProtKB-SubCell"/>
</dbReference>
<sequence length="410" mass="46290">MNLTSRKNYVLLSAFDFLYLFSWSATMSFFVIWTTQHLGISATNIGIIYSINAMIALLMQPIFGYISDKLGLKKRLVWFLILLLLPVGPFFIYVYAPLLVNAFWVGAVLGGVYLGIIFNTGCGVIDSYLDKVSRRYEFEYGRVRMWGSLGWAFATWLTGKYIDSNPDIPFWMGSIAILLAGFCFLFTRIDLTKDEVNATESLKVVNALELLKNKQFWMLMIFMLFVNQIYDTYDQQFAQYFSMQFTTRAEGNHWFGVLGSIQVCFETVFLAIVPFFVNRIGAKKALILAGTIMTARILGSAIELGPIWIASMKMAHAIEKPLIVVSLFKFIAANFDNKLSSTVYLLMLFSASLATTIYSPLAGYLYDSVGFVNAYIIFGSIAGTFTIFSSIMLEDKDKKRVKPYSESTPA</sequence>
<dbReference type="SUPFAM" id="SSF103473">
    <property type="entry name" value="MFS general substrate transporter"/>
    <property type="match status" value="1"/>
</dbReference>
<evidence type="ECO:0000256" key="1">
    <source>
        <dbReference type="ARBA" id="ARBA00004429"/>
    </source>
</evidence>
<name>A0A483JJF6_KLEPN</name>
<dbReference type="Gene3D" id="1.20.1250.20">
    <property type="entry name" value="MFS general substrate transporter like domains"/>
    <property type="match status" value="2"/>
</dbReference>
<evidence type="ECO:0000256" key="5">
    <source>
        <dbReference type="ARBA" id="ARBA00022692"/>
    </source>
</evidence>
<dbReference type="PANTHER" id="PTHR23522:SF10">
    <property type="entry name" value="3-PHENYLPROPIONIC ACID TRANSPORTER-RELATED"/>
    <property type="match status" value="1"/>
</dbReference>
<evidence type="ECO:0000256" key="7">
    <source>
        <dbReference type="ARBA" id="ARBA00023136"/>
    </source>
</evidence>
<evidence type="ECO:0000256" key="3">
    <source>
        <dbReference type="ARBA" id="ARBA00022475"/>
    </source>
</evidence>
<dbReference type="Pfam" id="PF01306">
    <property type="entry name" value="LacY_symp"/>
    <property type="match status" value="1"/>
</dbReference>
<dbReference type="GO" id="GO:0030395">
    <property type="term" value="F:lactose binding"/>
    <property type="evidence" value="ECO:0007669"/>
    <property type="project" value="TreeGrafter"/>
</dbReference>
<organism evidence="8">
    <name type="scientific">Klebsiella pneumoniae</name>
    <dbReference type="NCBI Taxonomy" id="573"/>
    <lineage>
        <taxon>Bacteria</taxon>
        <taxon>Pseudomonadati</taxon>
        <taxon>Pseudomonadota</taxon>
        <taxon>Gammaproteobacteria</taxon>
        <taxon>Enterobacterales</taxon>
        <taxon>Enterobacteriaceae</taxon>
        <taxon>Klebsiella/Raoultella group</taxon>
        <taxon>Klebsiella</taxon>
        <taxon>Klebsiella pneumoniae complex</taxon>
    </lineage>
</organism>
<accession>A0A483JJF6</accession>